<accession>A0A163DES6</accession>
<dbReference type="OrthoDB" id="2116030at2759"/>
<organism evidence="4 5">
    <name type="scientific">Phycomyces blakesleeanus (strain ATCC 8743b / DSM 1359 / FGSC 10004 / NBRC 33097 / NRRL 1555)</name>
    <dbReference type="NCBI Taxonomy" id="763407"/>
    <lineage>
        <taxon>Eukaryota</taxon>
        <taxon>Fungi</taxon>
        <taxon>Fungi incertae sedis</taxon>
        <taxon>Mucoromycota</taxon>
        <taxon>Mucoromycotina</taxon>
        <taxon>Mucoromycetes</taxon>
        <taxon>Mucorales</taxon>
        <taxon>Phycomycetaceae</taxon>
        <taxon>Phycomyces</taxon>
    </lineage>
</organism>
<gene>
    <name evidence="4" type="ORF">PHYBLDRAFT_147996</name>
</gene>
<comment type="subcellular location">
    <subcellularLocation>
        <location evidence="1">Mitochondrion</location>
    </subcellularLocation>
</comment>
<dbReference type="Proteomes" id="UP000077315">
    <property type="component" value="Unassembled WGS sequence"/>
</dbReference>
<evidence type="ECO:0000313" key="4">
    <source>
        <dbReference type="EMBL" id="OAD70770.1"/>
    </source>
</evidence>
<dbReference type="GO" id="GO:0006103">
    <property type="term" value="P:2-oxoglutarate metabolic process"/>
    <property type="evidence" value="ECO:0007669"/>
    <property type="project" value="InterPro"/>
</dbReference>
<evidence type="ECO:0000256" key="3">
    <source>
        <dbReference type="ARBA" id="ARBA00043970"/>
    </source>
</evidence>
<dbReference type="GO" id="GO:0004591">
    <property type="term" value="F:oxoglutarate dehydrogenase (succinyl-transferring) activity"/>
    <property type="evidence" value="ECO:0007669"/>
    <property type="project" value="TreeGrafter"/>
</dbReference>
<dbReference type="RefSeq" id="XP_018288810.1">
    <property type="nucleotide sequence ID" value="XM_018431990.1"/>
</dbReference>
<protein>
    <submittedName>
        <fullName evidence="4">Uncharacterized protein</fullName>
    </submittedName>
</protein>
<proteinExistence type="inferred from homology"/>
<dbReference type="VEuPathDB" id="FungiDB:PHYBLDRAFT_147996"/>
<reference evidence="5" key="1">
    <citation type="submission" date="2015-06" db="EMBL/GenBank/DDBJ databases">
        <title>Expansion of signal transduction pathways in fungi by whole-genome duplication.</title>
        <authorList>
            <consortium name="DOE Joint Genome Institute"/>
            <person name="Corrochano L.M."/>
            <person name="Kuo A."/>
            <person name="Marcet-Houben M."/>
            <person name="Polaino S."/>
            <person name="Salamov A."/>
            <person name="Villalobos J.M."/>
            <person name="Alvarez M.I."/>
            <person name="Avalos J."/>
            <person name="Benito E.P."/>
            <person name="Benoit I."/>
            <person name="Burger G."/>
            <person name="Camino L.P."/>
            <person name="Canovas D."/>
            <person name="Cerda-Olmedo E."/>
            <person name="Cheng J.-F."/>
            <person name="Dominguez A."/>
            <person name="Elias M."/>
            <person name="Eslava A.P."/>
            <person name="Glaser F."/>
            <person name="Grimwood J."/>
            <person name="Gutierrez G."/>
            <person name="Heitman J."/>
            <person name="Henrissat B."/>
            <person name="Iturriaga E.A."/>
            <person name="Lang B.F."/>
            <person name="Lavin J.L."/>
            <person name="Lee S."/>
            <person name="Li W."/>
            <person name="Lindquist E."/>
            <person name="Lopez-Garcia S."/>
            <person name="Luque E.M."/>
            <person name="Marcos A.T."/>
            <person name="Martin J."/>
            <person name="McCluskey K."/>
            <person name="Medina H.R."/>
            <person name="Miralles-Duran A."/>
            <person name="Miyazaki A."/>
            <person name="Munoz-Torres E."/>
            <person name="Oguiza J.A."/>
            <person name="Ohm R."/>
            <person name="Olmedo M."/>
            <person name="Orejas M."/>
            <person name="Ortiz-Castellanos L."/>
            <person name="Pisabarro A.G."/>
            <person name="Rodriguez-Romero J."/>
            <person name="Ruiz-Herrera J."/>
            <person name="Ruiz-Vazquez R."/>
            <person name="Sanz C."/>
            <person name="Schackwitz W."/>
            <person name="Schmutz J."/>
            <person name="Shahriari M."/>
            <person name="Shelest E."/>
            <person name="Silva-Franco F."/>
            <person name="Soanes D."/>
            <person name="Syed K."/>
            <person name="Tagua V.G."/>
            <person name="Talbot N.J."/>
            <person name="Thon M."/>
            <person name="De vries R.P."/>
            <person name="Wiebenga A."/>
            <person name="Yadav J.S."/>
            <person name="Braun E.L."/>
            <person name="Baker S."/>
            <person name="Garre V."/>
            <person name="Horwitz B."/>
            <person name="Torres-Martinez S."/>
            <person name="Idnurm A."/>
            <person name="Herrera-Estrella A."/>
            <person name="Gabaldon T."/>
            <person name="Grigoriev I.V."/>
        </authorList>
    </citation>
    <scope>NUCLEOTIDE SEQUENCE [LARGE SCALE GENOMIC DNA]</scope>
    <source>
        <strain evidence="5">NRRL 1555(-)</strain>
    </source>
</reference>
<comment type="similarity">
    <text evidence="3">Belongs to the alpha-ketoglutarate dehydrogenase component 4 family.</text>
</comment>
<evidence type="ECO:0000256" key="2">
    <source>
        <dbReference type="ARBA" id="ARBA00023128"/>
    </source>
</evidence>
<dbReference type="GeneID" id="28992896"/>
<sequence>MQPSLTLRAVHTPLIRFVGSRAALWKDAPHHTGPHVMTPSNLEKHVAKASEVVAKTAAPAAPTTFTTGDMPARYRRAPITELEMEAIESGGATYSF</sequence>
<dbReference type="InterPro" id="IPR020373">
    <property type="entry name" value="Kgd4/YMR-31"/>
</dbReference>
<name>A0A163DES6_PHYB8</name>
<keyword evidence="5" id="KW-1185">Reference proteome</keyword>
<evidence type="ECO:0000256" key="1">
    <source>
        <dbReference type="ARBA" id="ARBA00004173"/>
    </source>
</evidence>
<keyword evidence="2" id="KW-0496">Mitochondrion</keyword>
<dbReference type="InParanoid" id="A0A163DES6"/>
<dbReference type="GO" id="GO:0005739">
    <property type="term" value="C:mitochondrion"/>
    <property type="evidence" value="ECO:0007669"/>
    <property type="project" value="UniProtKB-SubCell"/>
</dbReference>
<evidence type="ECO:0000313" key="5">
    <source>
        <dbReference type="Proteomes" id="UP000077315"/>
    </source>
</evidence>
<dbReference type="AlphaFoldDB" id="A0A163DES6"/>
<dbReference type="PANTHER" id="PTHR31601">
    <property type="entry name" value="28S RIBOSOMAL PROTEIN S36, MITOCHONDRIAL"/>
    <property type="match status" value="1"/>
</dbReference>
<dbReference type="PANTHER" id="PTHR31601:SF2">
    <property type="entry name" value="ALPHA-KETOGLUTARATE DEHYDROGENASE COMPONENT 4"/>
    <property type="match status" value="1"/>
</dbReference>
<dbReference type="EMBL" id="KV440987">
    <property type="protein sequence ID" value="OAD70770.1"/>
    <property type="molecule type" value="Genomic_DNA"/>
</dbReference>
<dbReference type="Pfam" id="PF10937">
    <property type="entry name" value="Kgd4-YMR31"/>
    <property type="match status" value="1"/>
</dbReference>